<evidence type="ECO:0000256" key="4">
    <source>
        <dbReference type="ARBA" id="ARBA00023136"/>
    </source>
</evidence>
<dbReference type="SUPFAM" id="SSF48452">
    <property type="entry name" value="TPR-like"/>
    <property type="match status" value="1"/>
</dbReference>
<comment type="subcellular location">
    <subcellularLocation>
        <location evidence="1">Cell outer membrane</location>
    </subcellularLocation>
</comment>
<dbReference type="RefSeq" id="WP_018279814.1">
    <property type="nucleotide sequence ID" value="NZ_CDOF01000037.1"/>
</dbReference>
<evidence type="ECO:0000256" key="3">
    <source>
        <dbReference type="ARBA" id="ARBA00022729"/>
    </source>
</evidence>
<evidence type="ECO:0000313" key="10">
    <source>
        <dbReference type="Proteomes" id="UP000038083"/>
    </source>
</evidence>
<sequence>MKRIIYIGLGATLLLGACSKDFMDKEPESYISQKQHGSSAVASMGSLRGVLAGLRSHGISGYGGHEDYGHKSMLSIADLMGNDVVMNSLNWNGFYYNFTGRKTTSTRSHMPWFTYYIQIKNTNIIINNVDKNTASEESKQIRAQALALRGYFHLMLARFYAPTYVGNETAHCIPINTGEVSKVRNTNKEVYDQIISDLKEAIEDLQGYKRDNKELIDQSVAQAFLAEVYLETGEYVKAAEMANKARQGYSLLSENEWKNGFYDINQKETMWGADINSELTTFVASFFSHFDNTNTGYAEGGSIAIDKRLYEAIPDTDYRKAMFMSGTDGAFQGKEYPAYTSFKFRDLTGNRTEGDYIYLRSALMYYIEAEGLARSGNEAGARDVLFEITSERDAGYSKSTKTGADLINEIILQKRIEMWGEGYAFFDLKRLGRAIERDYPNSNHGQFGKFNIPVGDPKFIIQIPEAEMDATPTMAPNNPE</sequence>
<evidence type="ECO:0000259" key="7">
    <source>
        <dbReference type="Pfam" id="PF07980"/>
    </source>
</evidence>
<organism evidence="9 10">
    <name type="scientific">Capnocytophaga cynodegmi</name>
    <dbReference type="NCBI Taxonomy" id="28189"/>
    <lineage>
        <taxon>Bacteria</taxon>
        <taxon>Pseudomonadati</taxon>
        <taxon>Bacteroidota</taxon>
        <taxon>Flavobacteriia</taxon>
        <taxon>Flavobacteriales</taxon>
        <taxon>Flavobacteriaceae</taxon>
        <taxon>Capnocytophaga</taxon>
    </lineage>
</organism>
<dbReference type="Proteomes" id="UP000038083">
    <property type="component" value="Unassembled WGS sequence"/>
</dbReference>
<dbReference type="AlphaFoldDB" id="A0A0B7HK21"/>
<keyword evidence="5" id="KW-0998">Cell outer membrane</keyword>
<evidence type="ECO:0000313" key="9">
    <source>
        <dbReference type="EMBL" id="CEN39282.1"/>
    </source>
</evidence>
<gene>
    <name evidence="9" type="ORF">CCYN74_330033</name>
</gene>
<comment type="similarity">
    <text evidence="2">Belongs to the SusD family.</text>
</comment>
<evidence type="ECO:0000256" key="6">
    <source>
        <dbReference type="SAM" id="Coils"/>
    </source>
</evidence>
<feature type="domain" description="SusD-like N-terminal" evidence="8">
    <location>
        <begin position="78"/>
        <end position="230"/>
    </location>
</feature>
<dbReference type="InterPro" id="IPR011990">
    <property type="entry name" value="TPR-like_helical_dom_sf"/>
</dbReference>
<name>A0A0B7HK21_9FLAO</name>
<dbReference type="Pfam" id="PF07980">
    <property type="entry name" value="SusD_RagB"/>
    <property type="match status" value="1"/>
</dbReference>
<dbReference type="OrthoDB" id="1100079at2"/>
<evidence type="ECO:0000256" key="2">
    <source>
        <dbReference type="ARBA" id="ARBA00006275"/>
    </source>
</evidence>
<dbReference type="Pfam" id="PF14322">
    <property type="entry name" value="SusD-like_3"/>
    <property type="match status" value="1"/>
</dbReference>
<dbReference type="GO" id="GO:0009279">
    <property type="term" value="C:cell outer membrane"/>
    <property type="evidence" value="ECO:0007669"/>
    <property type="project" value="UniProtKB-SubCell"/>
</dbReference>
<feature type="coiled-coil region" evidence="6">
    <location>
        <begin position="191"/>
        <end position="218"/>
    </location>
</feature>
<keyword evidence="6" id="KW-0175">Coiled coil</keyword>
<feature type="domain" description="RagB/SusD" evidence="7">
    <location>
        <begin position="334"/>
        <end position="475"/>
    </location>
</feature>
<protein>
    <submittedName>
        <fullName evidence="9">RagB/SusD domain protein</fullName>
    </submittedName>
</protein>
<accession>A0A0B7HK21</accession>
<keyword evidence="3" id="KW-0732">Signal</keyword>
<dbReference type="InterPro" id="IPR012944">
    <property type="entry name" value="SusD_RagB_dom"/>
</dbReference>
<proteinExistence type="inferred from homology"/>
<reference evidence="9 10" key="1">
    <citation type="submission" date="2015-01" db="EMBL/GenBank/DDBJ databases">
        <authorList>
            <person name="MANFREDI Pablo"/>
        </authorList>
    </citation>
    <scope>NUCLEOTIDE SEQUENCE [LARGE SCALE GENOMIC DNA]</scope>
    <source>
        <strain evidence="9 10">Ccy74</strain>
    </source>
</reference>
<evidence type="ECO:0000256" key="1">
    <source>
        <dbReference type="ARBA" id="ARBA00004442"/>
    </source>
</evidence>
<evidence type="ECO:0000259" key="8">
    <source>
        <dbReference type="Pfam" id="PF14322"/>
    </source>
</evidence>
<dbReference type="EMBL" id="CDOG01000027">
    <property type="protein sequence ID" value="CEN39282.1"/>
    <property type="molecule type" value="Genomic_DNA"/>
</dbReference>
<evidence type="ECO:0000256" key="5">
    <source>
        <dbReference type="ARBA" id="ARBA00023237"/>
    </source>
</evidence>
<dbReference type="PROSITE" id="PS51257">
    <property type="entry name" value="PROKAR_LIPOPROTEIN"/>
    <property type="match status" value="1"/>
</dbReference>
<dbReference type="InterPro" id="IPR033985">
    <property type="entry name" value="SusD-like_N"/>
</dbReference>
<dbReference type="Gene3D" id="1.25.40.390">
    <property type="match status" value="1"/>
</dbReference>
<keyword evidence="4" id="KW-0472">Membrane</keyword>